<protein>
    <recommendedName>
        <fullName evidence="2">UPF0102 protein CAMGR0001_2653</fullName>
    </recommendedName>
</protein>
<accession>C8PF12</accession>
<dbReference type="NCBIfam" id="NF009152">
    <property type="entry name" value="PRK12497.2-4"/>
    <property type="match status" value="1"/>
</dbReference>
<organism evidence="3 4">
    <name type="scientific">Campylobacter gracilis RM3268</name>
    <dbReference type="NCBI Taxonomy" id="553220"/>
    <lineage>
        <taxon>Bacteria</taxon>
        <taxon>Pseudomonadati</taxon>
        <taxon>Campylobacterota</taxon>
        <taxon>Epsilonproteobacteria</taxon>
        <taxon>Campylobacterales</taxon>
        <taxon>Campylobacteraceae</taxon>
        <taxon>Campylobacter</taxon>
    </lineage>
</organism>
<gene>
    <name evidence="3" type="ORF">CAMGR0001_2653</name>
</gene>
<dbReference type="PANTHER" id="PTHR34039:SF1">
    <property type="entry name" value="UPF0102 PROTEIN YRAN"/>
    <property type="match status" value="1"/>
</dbReference>
<sequence>MSLKEYLFGFACEDRAAEFLRGEGFEILKRNFRCRFGEIDIVARKDGILHFVEVKATSGDYDAAERVTGAKMAKILKAAEFYLMSCDKDEPWQIDVVEVYPKQIKFIANISF</sequence>
<dbReference type="Pfam" id="PF02021">
    <property type="entry name" value="UPF0102"/>
    <property type="match status" value="1"/>
</dbReference>
<dbReference type="SUPFAM" id="SSF52980">
    <property type="entry name" value="Restriction endonuclease-like"/>
    <property type="match status" value="1"/>
</dbReference>
<dbReference type="InterPro" id="IPR011335">
    <property type="entry name" value="Restrct_endonuc-II-like"/>
</dbReference>
<evidence type="ECO:0000256" key="2">
    <source>
        <dbReference type="HAMAP-Rule" id="MF_00048"/>
    </source>
</evidence>
<dbReference type="Proteomes" id="UP000005709">
    <property type="component" value="Unassembled WGS sequence"/>
</dbReference>
<dbReference type="HAMAP" id="MF_00048">
    <property type="entry name" value="UPF0102"/>
    <property type="match status" value="1"/>
</dbReference>
<dbReference type="OrthoDB" id="9794876at2"/>
<dbReference type="eggNOG" id="COG0792">
    <property type="taxonomic scope" value="Bacteria"/>
</dbReference>
<dbReference type="PANTHER" id="PTHR34039">
    <property type="entry name" value="UPF0102 PROTEIN YRAN"/>
    <property type="match status" value="1"/>
</dbReference>
<name>C8PF12_9BACT</name>
<dbReference type="GO" id="GO:0003676">
    <property type="term" value="F:nucleic acid binding"/>
    <property type="evidence" value="ECO:0007669"/>
    <property type="project" value="InterPro"/>
</dbReference>
<dbReference type="RefSeq" id="WP_005869719.1">
    <property type="nucleotide sequence ID" value="NZ_ACYG01000009.1"/>
</dbReference>
<dbReference type="InterPro" id="IPR011856">
    <property type="entry name" value="tRNA_endonuc-like_dom_sf"/>
</dbReference>
<evidence type="ECO:0000313" key="4">
    <source>
        <dbReference type="Proteomes" id="UP000005709"/>
    </source>
</evidence>
<dbReference type="Gene3D" id="3.40.1350.10">
    <property type="match status" value="1"/>
</dbReference>
<dbReference type="EMBL" id="ACYG01000009">
    <property type="protein sequence ID" value="EEV18640.1"/>
    <property type="molecule type" value="Genomic_DNA"/>
</dbReference>
<comment type="similarity">
    <text evidence="1 2">Belongs to the UPF0102 family.</text>
</comment>
<comment type="caution">
    <text evidence="3">The sequence shown here is derived from an EMBL/GenBank/DDBJ whole genome shotgun (WGS) entry which is preliminary data.</text>
</comment>
<evidence type="ECO:0000313" key="3">
    <source>
        <dbReference type="EMBL" id="EEV18640.1"/>
    </source>
</evidence>
<evidence type="ECO:0000256" key="1">
    <source>
        <dbReference type="ARBA" id="ARBA00006738"/>
    </source>
</evidence>
<dbReference type="AlphaFoldDB" id="C8PF12"/>
<dbReference type="STRING" id="824.CGRAC_0342"/>
<dbReference type="CDD" id="cd20736">
    <property type="entry name" value="PoNe_Nuclease"/>
    <property type="match status" value="1"/>
</dbReference>
<keyword evidence="4" id="KW-1185">Reference proteome</keyword>
<reference evidence="3 4" key="1">
    <citation type="submission" date="2009-07" db="EMBL/GenBank/DDBJ databases">
        <authorList>
            <person name="Madupu R."/>
            <person name="Sebastian Y."/>
            <person name="Durkin A.S."/>
            <person name="Torralba M."/>
            <person name="Methe B."/>
            <person name="Sutton G.G."/>
            <person name="Strausberg R.L."/>
            <person name="Nelson K.E."/>
        </authorList>
    </citation>
    <scope>NUCLEOTIDE SEQUENCE [LARGE SCALE GENOMIC DNA]</scope>
    <source>
        <strain evidence="3 4">RM3268</strain>
    </source>
</reference>
<dbReference type="InterPro" id="IPR003509">
    <property type="entry name" value="UPF0102_YraN-like"/>
</dbReference>
<proteinExistence type="inferred from homology"/>